<dbReference type="InterPro" id="IPR023606">
    <property type="entry name" value="CoA-Trfase_III_dom_1_sf"/>
</dbReference>
<evidence type="ECO:0000256" key="1">
    <source>
        <dbReference type="ARBA" id="ARBA00022679"/>
    </source>
</evidence>
<organism evidence="2 3">
    <name type="scientific">Rhodococcus pseudokoreensis</name>
    <dbReference type="NCBI Taxonomy" id="2811421"/>
    <lineage>
        <taxon>Bacteria</taxon>
        <taxon>Bacillati</taxon>
        <taxon>Actinomycetota</taxon>
        <taxon>Actinomycetes</taxon>
        <taxon>Mycobacteriales</taxon>
        <taxon>Nocardiaceae</taxon>
        <taxon>Rhodococcus</taxon>
    </lineage>
</organism>
<keyword evidence="3" id="KW-1185">Reference proteome</keyword>
<proteinExistence type="predicted"/>
<dbReference type="Pfam" id="PF02515">
    <property type="entry name" value="CoA_transf_3"/>
    <property type="match status" value="1"/>
</dbReference>
<dbReference type="GO" id="GO:0016740">
    <property type="term" value="F:transferase activity"/>
    <property type="evidence" value="ECO:0007669"/>
    <property type="project" value="UniProtKB-KW"/>
</dbReference>
<dbReference type="SUPFAM" id="SSF89796">
    <property type="entry name" value="CoA-transferase family III (CaiB/BaiF)"/>
    <property type="match status" value="1"/>
</dbReference>
<evidence type="ECO:0000313" key="2">
    <source>
        <dbReference type="EMBL" id="QSE92352.1"/>
    </source>
</evidence>
<gene>
    <name evidence="2" type="ORF">JWS13_28885</name>
</gene>
<keyword evidence="1 2" id="KW-0808">Transferase</keyword>
<reference evidence="2 3" key="1">
    <citation type="journal article" date="2021" name="Microbiol. Resour. Announc.">
        <title>Complete Genome Sequences of Two Rhodococcus sp. Strains with Large and Linear Chromosomes, Isolated from Apple Rhizosphere.</title>
        <authorList>
            <person name="Benning S."/>
            <person name="Brugnone N."/>
            <person name="Siani R."/>
            <person name="Kublik S."/>
            <person name="Schloter M."/>
            <person name="Rad V."/>
        </authorList>
    </citation>
    <scope>NUCLEOTIDE SEQUENCE [LARGE SCALE GENOMIC DNA]</scope>
    <source>
        <strain evidence="2 3">R79</strain>
    </source>
</reference>
<name>A0A974ZWC5_9NOCA</name>
<accession>A0A974ZWC5</accession>
<dbReference type="Proteomes" id="UP000662986">
    <property type="component" value="Chromosome"/>
</dbReference>
<evidence type="ECO:0000313" key="3">
    <source>
        <dbReference type="Proteomes" id="UP000662986"/>
    </source>
</evidence>
<dbReference type="EMBL" id="CP070619">
    <property type="protein sequence ID" value="QSE92352.1"/>
    <property type="molecule type" value="Genomic_DNA"/>
</dbReference>
<sequence>MQHKPLDGIRILEIGGYIALPFATSILCALGAEVVKVEKPVVGEDFRRHQNDGSPYFRQYNTGKRSLSIDLKRPEGVALVKALVPQFDVVLENLRPGKLAALGLGPDECRALRSDLVYGSVTGFGSGGPLASRPAYDTIGHAFGGLYSLFGDDARPQLAGGLSADLITGLSTATGVLAALVGRLRTGSPQHVETSIMEAVSVLATDGITQSFELGYDPSRQSRHPQAQNFCVKTVSGEYLAVHLSSSQKFWRSLCTAMNRMDLTEDPRFAEYRPRESNYHELAKIVEAEFEQQSLQHWEDALSAADVPFAPVLSMTGFVEHEQVEWLELVERQQDGLALIRPPWRFAGERPDRAGTAPRVGADSRDVASEVYSAEQIDDLVQADVLFVEPSV</sequence>
<dbReference type="RefSeq" id="WP_206008839.1">
    <property type="nucleotide sequence ID" value="NZ_CP070619.1"/>
</dbReference>
<dbReference type="InterPro" id="IPR050483">
    <property type="entry name" value="CoA-transferase_III_domain"/>
</dbReference>
<protein>
    <submittedName>
        <fullName evidence="2">CoA transferase</fullName>
    </submittedName>
</protein>
<reference evidence="2 3" key="2">
    <citation type="journal article" date="2022" name="Arch. Microbiol.">
        <title>Rhodococcus pseudokoreensis sp. nov. isolated from the rhizosphere of young M26 apple rootstocks.</title>
        <authorList>
            <person name="Kampfer P."/>
            <person name="Glaeser S.P."/>
            <person name="Blom J."/>
            <person name="Wolf J."/>
            <person name="Benning S."/>
            <person name="Schloter M."/>
            <person name="Neumann-Schaal M."/>
        </authorList>
    </citation>
    <scope>NUCLEOTIDE SEQUENCE [LARGE SCALE GENOMIC DNA]</scope>
    <source>
        <strain evidence="2 3">R79</strain>
    </source>
</reference>
<dbReference type="InterPro" id="IPR044855">
    <property type="entry name" value="CoA-Trfase_III_dom3_sf"/>
</dbReference>
<dbReference type="Gene3D" id="3.30.1540.10">
    <property type="entry name" value="formyl-coa transferase, domain 3"/>
    <property type="match status" value="1"/>
</dbReference>
<dbReference type="InterPro" id="IPR003673">
    <property type="entry name" value="CoA-Trfase_fam_III"/>
</dbReference>
<dbReference type="PANTHER" id="PTHR48207">
    <property type="entry name" value="SUCCINATE--HYDROXYMETHYLGLUTARATE COA-TRANSFERASE"/>
    <property type="match status" value="1"/>
</dbReference>
<dbReference type="PANTHER" id="PTHR48207:SF4">
    <property type="entry name" value="BLL6097 PROTEIN"/>
    <property type="match status" value="1"/>
</dbReference>
<dbReference type="Gene3D" id="3.40.50.10540">
    <property type="entry name" value="Crotonobetainyl-coa:carnitine coa-transferase, domain 1"/>
    <property type="match status" value="1"/>
</dbReference>